<evidence type="ECO:0000256" key="3">
    <source>
        <dbReference type="ARBA" id="ARBA00010781"/>
    </source>
</evidence>
<keyword evidence="7 10" id="KW-0732">Signal</keyword>
<dbReference type="InterPro" id="IPR009438">
    <property type="entry name" value="Phytosulfokine"/>
</dbReference>
<keyword evidence="13" id="KW-1185">Reference proteome</keyword>
<protein>
    <recommendedName>
        <fullName evidence="10">Phytosulfokine</fullName>
    </recommendedName>
    <component>
        <recommendedName>
            <fullName evidence="10">Phytosulfokine-alpha</fullName>
            <shortName evidence="10">PSK-alpha</shortName>
            <shortName evidence="10">Phytosulfokine-a</shortName>
        </recommendedName>
    </component>
    <component>
        <recommendedName>
            <fullName evidence="10">Phytosulfokine-beta</fullName>
            <shortName evidence="10">PSK-beta</shortName>
            <shortName evidence="10">Phytosulfokine-b</shortName>
        </recommendedName>
    </component>
</protein>
<comment type="PTM">
    <text evidence="10">PSK-alpha is produced by endopeptidase digestion. PSK-beta is produced from PSK-alpha by exopeptidase digestion.</text>
</comment>
<keyword evidence="4 10" id="KW-0217">Developmental protein</keyword>
<accession>A0A8T0NVH8</accession>
<evidence type="ECO:0000256" key="9">
    <source>
        <dbReference type="ARBA" id="ARBA00023030"/>
    </source>
</evidence>
<evidence type="ECO:0000256" key="1">
    <source>
        <dbReference type="ARBA" id="ARBA00003158"/>
    </source>
</evidence>
<dbReference type="GO" id="GO:0008283">
    <property type="term" value="P:cell population proliferation"/>
    <property type="evidence" value="ECO:0007669"/>
    <property type="project" value="UniProtKB-UniRule"/>
</dbReference>
<dbReference type="Pfam" id="PF06404">
    <property type="entry name" value="PSK"/>
    <property type="match status" value="1"/>
</dbReference>
<gene>
    <name evidence="12" type="ORF">PVAP13_9KG536900</name>
</gene>
<evidence type="ECO:0000256" key="8">
    <source>
        <dbReference type="ARBA" id="ARBA00022782"/>
    </source>
</evidence>
<evidence type="ECO:0000256" key="6">
    <source>
        <dbReference type="ARBA" id="ARBA00022641"/>
    </source>
</evidence>
<evidence type="ECO:0000256" key="2">
    <source>
        <dbReference type="ARBA" id="ARBA00004613"/>
    </source>
</evidence>
<evidence type="ECO:0000256" key="4">
    <source>
        <dbReference type="ARBA" id="ARBA00022473"/>
    </source>
</evidence>
<sequence length="133" mass="14239">MAASLSKAYKTTALNTLGQRQTRERASEMASSSKQQLQAPALLLVAALLFLVCATRVQAARPLPGSKDHMPQLAVAATVAGDEKSGSGPGMEIHRAEPEAMEGCEGEVEGEECLMRRTLVAHTDYIYTQGKHN</sequence>
<organism evidence="12 13">
    <name type="scientific">Panicum virgatum</name>
    <name type="common">Blackwell switchgrass</name>
    <dbReference type="NCBI Taxonomy" id="38727"/>
    <lineage>
        <taxon>Eukaryota</taxon>
        <taxon>Viridiplantae</taxon>
        <taxon>Streptophyta</taxon>
        <taxon>Embryophyta</taxon>
        <taxon>Tracheophyta</taxon>
        <taxon>Spermatophyta</taxon>
        <taxon>Magnoliopsida</taxon>
        <taxon>Liliopsida</taxon>
        <taxon>Poales</taxon>
        <taxon>Poaceae</taxon>
        <taxon>PACMAD clade</taxon>
        <taxon>Panicoideae</taxon>
        <taxon>Panicodae</taxon>
        <taxon>Paniceae</taxon>
        <taxon>Panicinae</taxon>
        <taxon>Panicum</taxon>
        <taxon>Panicum sect. Hiantes</taxon>
    </lineage>
</organism>
<evidence type="ECO:0000256" key="10">
    <source>
        <dbReference type="RuleBase" id="RU368031"/>
    </source>
</evidence>
<keyword evidence="9 10" id="KW-0339">Growth factor</keyword>
<dbReference type="GO" id="GO:0005576">
    <property type="term" value="C:extracellular region"/>
    <property type="evidence" value="ECO:0007669"/>
    <property type="project" value="UniProtKB-SubCell"/>
</dbReference>
<comment type="similarity">
    <text evidence="3 10">Belongs to the phytosulfokine family.</text>
</comment>
<dbReference type="PANTHER" id="PTHR33285:SF58">
    <property type="entry name" value="PHYTOSULFOKINE"/>
    <property type="match status" value="1"/>
</dbReference>
<evidence type="ECO:0000313" key="12">
    <source>
        <dbReference type="EMBL" id="KAG2553617.1"/>
    </source>
</evidence>
<comment type="subcellular location">
    <subcellularLocation>
        <location evidence="2 10">Secreted</location>
    </subcellularLocation>
</comment>
<dbReference type="AlphaFoldDB" id="A0A8T0NVH8"/>
<evidence type="ECO:0000256" key="5">
    <source>
        <dbReference type="ARBA" id="ARBA00022525"/>
    </source>
</evidence>
<dbReference type="Proteomes" id="UP000823388">
    <property type="component" value="Chromosome 9K"/>
</dbReference>
<name>A0A8T0NVH8_PANVG</name>
<evidence type="ECO:0000256" key="11">
    <source>
        <dbReference type="SAM" id="MobiDB-lite"/>
    </source>
</evidence>
<dbReference type="GO" id="GO:0030154">
    <property type="term" value="P:cell differentiation"/>
    <property type="evidence" value="ECO:0007669"/>
    <property type="project" value="UniProtKB-UniRule"/>
</dbReference>
<comment type="caution">
    <text evidence="12">The sequence shown here is derived from an EMBL/GenBank/DDBJ whole genome shotgun (WGS) entry which is preliminary data.</text>
</comment>
<feature type="region of interest" description="Disordered" evidence="11">
    <location>
        <begin position="80"/>
        <end position="104"/>
    </location>
</feature>
<dbReference type="OrthoDB" id="1858282at2759"/>
<evidence type="ECO:0000313" key="13">
    <source>
        <dbReference type="Proteomes" id="UP000823388"/>
    </source>
</evidence>
<dbReference type="EMBL" id="CM029053">
    <property type="protein sequence ID" value="KAG2553617.1"/>
    <property type="molecule type" value="Genomic_DNA"/>
</dbReference>
<comment type="function">
    <text evidence="1 10">Promotes plant cell differentiation, organogenesis and somatic embryogenesis as well as cell proliferation.</text>
</comment>
<keyword evidence="5 10" id="KW-0964">Secreted</keyword>
<keyword evidence="6 10" id="KW-0765">Sulfation</keyword>
<proteinExistence type="inferred from homology"/>
<reference evidence="12" key="1">
    <citation type="submission" date="2020-05" db="EMBL/GenBank/DDBJ databases">
        <title>WGS assembly of Panicum virgatum.</title>
        <authorList>
            <person name="Lovell J.T."/>
            <person name="Jenkins J."/>
            <person name="Shu S."/>
            <person name="Juenger T.E."/>
            <person name="Schmutz J."/>
        </authorList>
    </citation>
    <scope>NUCLEOTIDE SEQUENCE</scope>
    <source>
        <strain evidence="12">AP13</strain>
    </source>
</reference>
<evidence type="ECO:0000256" key="7">
    <source>
        <dbReference type="ARBA" id="ARBA00022729"/>
    </source>
</evidence>
<dbReference type="PANTHER" id="PTHR33285">
    <property type="entry name" value="PHYTOSULFOKINES 3"/>
    <property type="match status" value="1"/>
</dbReference>
<keyword evidence="8 10" id="KW-0221">Differentiation</keyword>
<dbReference type="GO" id="GO:0008083">
    <property type="term" value="F:growth factor activity"/>
    <property type="evidence" value="ECO:0007669"/>
    <property type="project" value="UniProtKB-UniRule"/>
</dbReference>
<comment type="PTM">
    <text evidence="10">Sulfation is important for activity and for the binding to a putative membrane receptor.</text>
</comment>